<evidence type="ECO:0000313" key="1">
    <source>
        <dbReference type="EMBL" id="KAJ1678914.1"/>
    </source>
</evidence>
<gene>
    <name evidence="1" type="ORF">EV182_003096</name>
</gene>
<proteinExistence type="predicted"/>
<organism evidence="1 2">
    <name type="scientific">Spiromyces aspiralis</name>
    <dbReference type="NCBI Taxonomy" id="68401"/>
    <lineage>
        <taxon>Eukaryota</taxon>
        <taxon>Fungi</taxon>
        <taxon>Fungi incertae sedis</taxon>
        <taxon>Zoopagomycota</taxon>
        <taxon>Kickxellomycotina</taxon>
        <taxon>Kickxellomycetes</taxon>
        <taxon>Kickxellales</taxon>
        <taxon>Kickxellaceae</taxon>
        <taxon>Spiromyces</taxon>
    </lineage>
</organism>
<dbReference type="EMBL" id="JAMZIH010000751">
    <property type="protein sequence ID" value="KAJ1678914.1"/>
    <property type="molecule type" value="Genomic_DNA"/>
</dbReference>
<dbReference type="Proteomes" id="UP001145114">
    <property type="component" value="Unassembled WGS sequence"/>
</dbReference>
<sequence>MINIEVMNLPTSPTEDVTSARGSVVVYRPKTMFGSGAMRYISMTNIDHQFLSNAQATIVIRKPAAMQIASAVILNQPTSHSSAGSASPPLYVRDALRRYSRRHEPYNLHKLATHAKPGRTG</sequence>
<protein>
    <submittedName>
        <fullName evidence="1">Uncharacterized protein</fullName>
    </submittedName>
</protein>
<comment type="caution">
    <text evidence="1">The sequence shown here is derived from an EMBL/GenBank/DDBJ whole genome shotgun (WGS) entry which is preliminary data.</text>
</comment>
<reference evidence="1" key="1">
    <citation type="submission" date="2022-06" db="EMBL/GenBank/DDBJ databases">
        <title>Phylogenomic reconstructions and comparative analyses of Kickxellomycotina fungi.</title>
        <authorList>
            <person name="Reynolds N.K."/>
            <person name="Stajich J.E."/>
            <person name="Barry K."/>
            <person name="Grigoriev I.V."/>
            <person name="Crous P."/>
            <person name="Smith M.E."/>
        </authorList>
    </citation>
    <scope>NUCLEOTIDE SEQUENCE</scope>
    <source>
        <strain evidence="1">RSA 2271</strain>
    </source>
</reference>
<feature type="non-terminal residue" evidence="1">
    <location>
        <position position="121"/>
    </location>
</feature>
<accession>A0ACC1HQW3</accession>
<name>A0ACC1HQW3_9FUNG</name>
<evidence type="ECO:0000313" key="2">
    <source>
        <dbReference type="Proteomes" id="UP001145114"/>
    </source>
</evidence>
<keyword evidence="2" id="KW-1185">Reference proteome</keyword>